<organism evidence="2 3">
    <name type="scientific">Plasmopara halstedii</name>
    <name type="common">Downy mildew of sunflower</name>
    <dbReference type="NCBI Taxonomy" id="4781"/>
    <lineage>
        <taxon>Eukaryota</taxon>
        <taxon>Sar</taxon>
        <taxon>Stramenopiles</taxon>
        <taxon>Oomycota</taxon>
        <taxon>Peronosporomycetes</taxon>
        <taxon>Peronosporales</taxon>
        <taxon>Peronosporaceae</taxon>
        <taxon>Plasmopara</taxon>
    </lineage>
</organism>
<dbReference type="EMBL" id="CCYD01002589">
    <property type="protein sequence ID" value="CEG47489.1"/>
    <property type="molecule type" value="Genomic_DNA"/>
</dbReference>
<evidence type="ECO:0000256" key="1">
    <source>
        <dbReference type="SAM" id="MobiDB-lite"/>
    </source>
</evidence>
<evidence type="ECO:0000313" key="3">
    <source>
        <dbReference type="Proteomes" id="UP000054928"/>
    </source>
</evidence>
<dbReference type="OMA" id="FGHICKP"/>
<keyword evidence="3" id="KW-1185">Reference proteome</keyword>
<evidence type="ECO:0000313" key="2">
    <source>
        <dbReference type="EMBL" id="CEG47489.1"/>
    </source>
</evidence>
<dbReference type="Proteomes" id="UP000054928">
    <property type="component" value="Unassembled WGS sequence"/>
</dbReference>
<dbReference type="InterPro" id="IPR026749">
    <property type="entry name" value="Tmem135"/>
</dbReference>
<feature type="region of interest" description="Disordered" evidence="1">
    <location>
        <begin position="28"/>
        <end position="72"/>
    </location>
</feature>
<accession>A0A0P1AYG1</accession>
<protein>
    <submittedName>
        <fullName evidence="2">Uncharacterized conserved protein</fullName>
    </submittedName>
</protein>
<proteinExistence type="predicted"/>
<dbReference type="OrthoDB" id="291792at2759"/>
<dbReference type="PANTHER" id="PTHR12459:SF15">
    <property type="entry name" value="TRANSMEMBRANE PROTEIN 135"/>
    <property type="match status" value="1"/>
</dbReference>
<dbReference type="GeneID" id="36399415"/>
<sequence length="433" mass="49456">MERVYSAFFSSERRSDPPELTAAVLQLHNKTQKSEKQRSLLRSGVDADRRRDESDNDADRRRDESDNEAKRHASLRRQELHDMAIDWICVTKDFKIAFRAAVRAFLLAYGAKAFTAVLLTMRKWSSLEYGYTDAARLLLKQDTLRFAFFGGSLVGIFRVTELVARIARGGDRDTVNLAIAGAVSGLTLLLDSPSRRSTISLYIFVRMLDIVCRHLVTIGVMPTWRHSTELLFAISNAVLIYGFVVDPTVLSNSYYQWICRIGAVTDHGLEYVIRCRMRGELDVHGHQLPFRLCQPHLHTESCITHAVKNWFHGFGRSMQIYLPVHFLPAILLRYQQMKRAPVATIARTSYAALRSSAFLTSHQTVVKLVICTARKAFHKDFIATSLVAGVATSGALYFEHTKRRFELMLYCFPRALEIVWRLLKRHGLPRTLF</sequence>
<dbReference type="PANTHER" id="PTHR12459">
    <property type="entry name" value="TRANSMEMBRANE PROTEIN 135-RELATED"/>
    <property type="match status" value="1"/>
</dbReference>
<feature type="compositionally biased region" description="Basic and acidic residues" evidence="1">
    <location>
        <begin position="45"/>
        <end position="72"/>
    </location>
</feature>
<name>A0A0P1AYG1_PLAHL</name>
<reference evidence="3" key="1">
    <citation type="submission" date="2014-09" db="EMBL/GenBank/DDBJ databases">
        <authorList>
            <person name="Sharma Rahul"/>
            <person name="Thines Marco"/>
        </authorList>
    </citation>
    <scope>NUCLEOTIDE SEQUENCE [LARGE SCALE GENOMIC DNA]</scope>
</reference>
<dbReference type="RefSeq" id="XP_024583858.1">
    <property type="nucleotide sequence ID" value="XM_024718462.1"/>
</dbReference>
<dbReference type="AlphaFoldDB" id="A0A0P1AYG1"/>